<gene>
    <name evidence="3" type="ORF">AB1Y20_012292</name>
</gene>
<feature type="transmembrane region" description="Helical" evidence="2">
    <location>
        <begin position="649"/>
        <end position="679"/>
    </location>
</feature>
<organism evidence="3 4">
    <name type="scientific">Prymnesium parvum</name>
    <name type="common">Toxic golden alga</name>
    <dbReference type="NCBI Taxonomy" id="97485"/>
    <lineage>
        <taxon>Eukaryota</taxon>
        <taxon>Haptista</taxon>
        <taxon>Haptophyta</taxon>
        <taxon>Prymnesiophyceae</taxon>
        <taxon>Prymnesiales</taxon>
        <taxon>Prymnesiaceae</taxon>
        <taxon>Prymnesium</taxon>
    </lineage>
</organism>
<keyword evidence="2" id="KW-0472">Membrane</keyword>
<evidence type="ECO:0000256" key="1">
    <source>
        <dbReference type="SAM" id="MobiDB-lite"/>
    </source>
</evidence>
<dbReference type="Proteomes" id="UP001515480">
    <property type="component" value="Unassembled WGS sequence"/>
</dbReference>
<protein>
    <recommendedName>
        <fullName evidence="5">EGF-like domain-containing protein</fullName>
    </recommendedName>
</protein>
<feature type="compositionally biased region" description="Low complexity" evidence="1">
    <location>
        <begin position="896"/>
        <end position="906"/>
    </location>
</feature>
<dbReference type="AlphaFoldDB" id="A0AB34IP15"/>
<keyword evidence="2" id="KW-1133">Transmembrane helix</keyword>
<evidence type="ECO:0008006" key="5">
    <source>
        <dbReference type="Google" id="ProtNLM"/>
    </source>
</evidence>
<feature type="compositionally biased region" description="Low complexity" evidence="1">
    <location>
        <begin position="1062"/>
        <end position="1079"/>
    </location>
</feature>
<feature type="region of interest" description="Disordered" evidence="1">
    <location>
        <begin position="1059"/>
        <end position="1079"/>
    </location>
</feature>
<dbReference type="EMBL" id="JBGBPQ010000021">
    <property type="protein sequence ID" value="KAL1503825.1"/>
    <property type="molecule type" value="Genomic_DNA"/>
</dbReference>
<proteinExistence type="predicted"/>
<evidence type="ECO:0000313" key="4">
    <source>
        <dbReference type="Proteomes" id="UP001515480"/>
    </source>
</evidence>
<reference evidence="3 4" key="1">
    <citation type="journal article" date="2024" name="Science">
        <title>Giant polyketide synthase enzymes in the biosynthesis of giant marine polyether toxins.</title>
        <authorList>
            <person name="Fallon T.R."/>
            <person name="Shende V.V."/>
            <person name="Wierzbicki I.H."/>
            <person name="Pendleton A.L."/>
            <person name="Watervoot N.F."/>
            <person name="Auber R.P."/>
            <person name="Gonzalez D.J."/>
            <person name="Wisecaver J.H."/>
            <person name="Moore B.S."/>
        </authorList>
    </citation>
    <scope>NUCLEOTIDE SEQUENCE [LARGE SCALE GENOMIC DNA]</scope>
    <source>
        <strain evidence="3 4">12B1</strain>
    </source>
</reference>
<feature type="compositionally biased region" description="Pro residues" evidence="1">
    <location>
        <begin position="72"/>
        <end position="179"/>
    </location>
</feature>
<feature type="transmembrane region" description="Helical" evidence="2">
    <location>
        <begin position="618"/>
        <end position="637"/>
    </location>
</feature>
<evidence type="ECO:0000313" key="3">
    <source>
        <dbReference type="EMBL" id="KAL1503825.1"/>
    </source>
</evidence>
<keyword evidence="4" id="KW-1185">Reference proteome</keyword>
<feature type="region of interest" description="Disordered" evidence="1">
    <location>
        <begin position="1094"/>
        <end position="1155"/>
    </location>
</feature>
<feature type="compositionally biased region" description="Low complexity" evidence="1">
    <location>
        <begin position="1127"/>
        <end position="1139"/>
    </location>
</feature>
<feature type="transmembrane region" description="Helical" evidence="2">
    <location>
        <begin position="501"/>
        <end position="522"/>
    </location>
</feature>
<feature type="region of interest" description="Disordered" evidence="1">
    <location>
        <begin position="67"/>
        <end position="179"/>
    </location>
</feature>
<evidence type="ECO:0000256" key="2">
    <source>
        <dbReference type="SAM" id="Phobius"/>
    </source>
</evidence>
<keyword evidence="2" id="KW-0812">Transmembrane</keyword>
<feature type="region of interest" description="Disordered" evidence="1">
    <location>
        <begin position="358"/>
        <end position="392"/>
    </location>
</feature>
<accession>A0AB34IP15</accession>
<name>A0AB34IP15_PRYPA</name>
<sequence length="1155" mass="118764">MADAIGQSVYDIKINGVPLSALVSLLITRLGTQAEAATMMDTVLDETTLAQASAKSAGVPASQVTALLPKSVLPPAPPPPPPPQPPDAPPKSPPPPPPAPRRPPSPPPPNPPPPPAPSIPPAPPGGYSPPPPLPPPPPKPPPSPPPSPPPPSPPPSPPPPSPPVPSPPPAPPVPSPPSPPSLPPRICFPIYGTGTCSEFNYCGHASAAAAQRGVGGQGRCSQGLCICHAGFGGLSCELQAECHWWDAAASRWSLEGMTTLTRSNATVSCRSSGLRTSVTTYAALFVNVTPPPPTPVFASPSEPPTAPPPGPEFLEDGPTGVTTAAAVILAVNSVSLLAVARHANPRHARLVQSLLSVVPSAPTSPPASPPEDERATPPPPPPPKLRSLSSRFSSAPRVLAPGTVPVAPLETRTTWRIVTGGLREHTLLGPLAGMLANDGRADVPTPAQATQLFFIAMDTALLLIAVQYRYNVGGVAWGEVAFPAASRAAARHNTQGFSERLPVMFAVGISAAVVGLGALALFRATFHLMNRIQDNVNALLAERAAKGGCPVEPARLRQKGLSMEQLKPPGGKGGDAAARREELHQHQRAVRLWRKEMRQWEKEGGKAEKRGKRTIQGLWVLVLTCSIGLCVASIPISGGIPLPYAVEDYWMAFAFCLAASWLFFEPVAIAALIVFNLLLKWCTSDLPLQSPKKKPAKTVLPKPEEPTPPPAVLLAGFMVEADIATFDKAAFARALAAFVGVDAAAVRAECGGGAEVVGVDVSISCADAPTLLAVSTALQASLDALSAALGVKLLAPLAVRTGDASASVADGPCAAEARRQAEAAAAAAAARLAAKQAALDAEEPPAAASRASTPLKEMSAVARLGPPTIQERIPSVRRSGAPRPRLQTGALTKPGALSASPSRASLAPPPACQPFTKAPTRPALPSAVDQGIQERISALRSSRSKILPSTSQPPLVFRPLAGGEAGIQERIPALHVARGRASLGAGGARHVGTLDDLKRLQQPLPASPTRAAPPPAAAPRDGIQERLPALPSMRSRGLRTLGGGGAGSGAVLRLNSPGSAHGLGRTLPPGGGSLRLSGGLEPRTRIQERVPRMVRPGGEGLPVPIHAPRRPALPSFGVRPTPGGGAAASSSEVHAAAPSDPEPQPPARPGDVYET</sequence>
<feature type="region of interest" description="Disordered" evidence="1">
    <location>
        <begin position="876"/>
        <end position="908"/>
    </location>
</feature>
<comment type="caution">
    <text evidence="3">The sequence shown here is derived from an EMBL/GenBank/DDBJ whole genome shotgun (WGS) entry which is preliminary data.</text>
</comment>